<feature type="non-terminal residue" evidence="1">
    <location>
        <position position="1"/>
    </location>
</feature>
<sequence>YILIRLYKGGRYQIPFNNLKNSEYSFYGKKYIIMWFFRNICKPHYYHAFSIRHRNFTLRSVTASLVLAHFLGLPPGIIIKIKVN</sequence>
<dbReference type="Proteomes" id="UP001242811">
    <property type="component" value="Unassembled WGS sequence"/>
</dbReference>
<accession>A0ABU0KXN1</accession>
<keyword evidence="2" id="KW-1185">Reference proteome</keyword>
<evidence type="ECO:0000313" key="2">
    <source>
        <dbReference type="Proteomes" id="UP001242811"/>
    </source>
</evidence>
<proteinExistence type="predicted"/>
<dbReference type="EMBL" id="JAUSWA010000011">
    <property type="protein sequence ID" value="MDQ0494208.1"/>
    <property type="molecule type" value="Genomic_DNA"/>
</dbReference>
<organism evidence="1 2">
    <name type="scientific">Paenibacillus brasilensis</name>
    <dbReference type="NCBI Taxonomy" id="128574"/>
    <lineage>
        <taxon>Bacteria</taxon>
        <taxon>Bacillati</taxon>
        <taxon>Bacillota</taxon>
        <taxon>Bacilli</taxon>
        <taxon>Bacillales</taxon>
        <taxon>Paenibacillaceae</taxon>
        <taxon>Paenibacillus</taxon>
    </lineage>
</organism>
<reference evidence="1 2" key="1">
    <citation type="submission" date="2023-07" db="EMBL/GenBank/DDBJ databases">
        <title>Genomic Encyclopedia of Type Strains, Phase IV (KMG-IV): sequencing the most valuable type-strain genomes for metagenomic binning, comparative biology and taxonomic classification.</title>
        <authorList>
            <person name="Goeker M."/>
        </authorList>
    </citation>
    <scope>NUCLEOTIDE SEQUENCE [LARGE SCALE GENOMIC DNA]</scope>
    <source>
        <strain evidence="1 2">DSM 14914</strain>
    </source>
</reference>
<comment type="caution">
    <text evidence="1">The sequence shown here is derived from an EMBL/GenBank/DDBJ whole genome shotgun (WGS) entry which is preliminary data.</text>
</comment>
<name>A0ABU0KXN1_9BACL</name>
<protein>
    <submittedName>
        <fullName evidence="1">Uncharacterized protein</fullName>
    </submittedName>
</protein>
<evidence type="ECO:0000313" key="1">
    <source>
        <dbReference type="EMBL" id="MDQ0494208.1"/>
    </source>
</evidence>
<gene>
    <name evidence="1" type="ORF">QOZ95_002371</name>
</gene>